<keyword evidence="13" id="KW-1185">Reference proteome</keyword>
<dbReference type="SUPFAM" id="SSF55874">
    <property type="entry name" value="ATPase domain of HSP90 chaperone/DNA topoisomerase II/histidine kinase"/>
    <property type="match status" value="1"/>
</dbReference>
<organism evidence="12 13">
    <name type="scientific">Pedobacter soli</name>
    <dbReference type="NCBI Taxonomy" id="390242"/>
    <lineage>
        <taxon>Bacteria</taxon>
        <taxon>Pseudomonadati</taxon>
        <taxon>Bacteroidota</taxon>
        <taxon>Sphingobacteriia</taxon>
        <taxon>Sphingobacteriales</taxon>
        <taxon>Sphingobacteriaceae</taxon>
        <taxon>Pedobacter</taxon>
    </lineage>
</organism>
<reference evidence="13" key="1">
    <citation type="submission" date="2016-10" db="EMBL/GenBank/DDBJ databases">
        <authorList>
            <person name="Varghese N."/>
            <person name="Submissions S."/>
        </authorList>
    </citation>
    <scope>NUCLEOTIDE SEQUENCE [LARGE SCALE GENOMIC DNA]</scope>
    <source>
        <strain evidence="13">DSM 18609</strain>
    </source>
</reference>
<evidence type="ECO:0000259" key="9">
    <source>
        <dbReference type="PROSITE" id="PS50109"/>
    </source>
</evidence>
<dbReference type="EMBL" id="FMZH01000001">
    <property type="protein sequence ID" value="SDC22559.1"/>
    <property type="molecule type" value="Genomic_DNA"/>
</dbReference>
<dbReference type="InterPro" id="IPR036890">
    <property type="entry name" value="HATPase_C_sf"/>
</dbReference>
<dbReference type="InterPro" id="IPR000014">
    <property type="entry name" value="PAS"/>
</dbReference>
<dbReference type="RefSeq" id="WP_090764294.1">
    <property type="nucleotide sequence ID" value="NZ_FMZH01000001.1"/>
</dbReference>
<keyword evidence="4" id="KW-0808">Transferase</keyword>
<evidence type="ECO:0000256" key="1">
    <source>
        <dbReference type="ARBA" id="ARBA00000085"/>
    </source>
</evidence>
<dbReference type="Proteomes" id="UP000199455">
    <property type="component" value="Unassembled WGS sequence"/>
</dbReference>
<dbReference type="PROSITE" id="PS50113">
    <property type="entry name" value="PAC"/>
    <property type="match status" value="2"/>
</dbReference>
<sequence length="662" mass="74182">MNPADHTLFDQFSDSMLIAALQTSSDATAIYINEDLLIRFANDAMLSIWGKDKTIIGKTLAAALPELEGQPFVAILQRVWHTGITYSVSDTPASLVVDDILQEFYFDFEYRAIQDQSGRTLCIIHTTKDVTQRREHLLRIAEKEAEEQALNEEMAATMEELTSTNEDLNRSLVDLADSREQLRTLIAQAPVGICVLQGPEHVIDIANEKILKIWGRTEQDVIGKIHELARPELAGQPMFAWLEKVFQTGEPRINRELSVNLYTPNGTREAVVNSMYQPIRSSRGEITGILCILEEITEQMAARAAHDKNQQMLKMAIEAGELATFYYESATNTFSGNALLKAWFGLSEDEQIDLSNALDVIVSEDRERVIKAISAALDGEQDGHYEIEYQIQTPGQQPRTLQALGKVFYDLAGNPTSLNGTLRDVTEQKKDEQRKDDFIGMVSHEMKTPVTSLKAYLQLIKRNAIQNDDVWLGSTSDKALKQIGYMTSMINGFLNVSRLESGKMAIDYSHFDAQELFSELENELSANIHTHRLSFIEGGALPVYGDREKLAQVIKNLVGNAAKYSPVGSTITIGYKRSAENELFMWVEDQGMGIAEEDQPHIFERYYRVKNTSMGSIAGFGIGLYLCKEIIDRHSGSIEVESEPEKGSLFKVTLPINTQLMN</sequence>
<evidence type="ECO:0000256" key="2">
    <source>
        <dbReference type="ARBA" id="ARBA00012438"/>
    </source>
</evidence>
<dbReference type="SMART" id="SM00387">
    <property type="entry name" value="HATPase_c"/>
    <property type="match status" value="1"/>
</dbReference>
<feature type="domain" description="PAS" evidence="10">
    <location>
        <begin position="309"/>
        <end position="380"/>
    </location>
</feature>
<keyword evidence="8" id="KW-0175">Coiled coil</keyword>
<dbReference type="GO" id="GO:0004721">
    <property type="term" value="F:phosphoprotein phosphatase activity"/>
    <property type="evidence" value="ECO:0007669"/>
    <property type="project" value="TreeGrafter"/>
</dbReference>
<dbReference type="FunFam" id="3.30.565.10:FF:000006">
    <property type="entry name" value="Sensor histidine kinase WalK"/>
    <property type="match status" value="1"/>
</dbReference>
<feature type="coiled-coil region" evidence="8">
    <location>
        <begin position="133"/>
        <end position="185"/>
    </location>
</feature>
<dbReference type="InterPro" id="IPR001610">
    <property type="entry name" value="PAC"/>
</dbReference>
<dbReference type="Pfam" id="PF13426">
    <property type="entry name" value="PAS_9"/>
    <property type="match status" value="1"/>
</dbReference>
<dbReference type="Gene3D" id="3.30.565.10">
    <property type="entry name" value="Histidine kinase-like ATPase, C-terminal domain"/>
    <property type="match status" value="1"/>
</dbReference>
<dbReference type="Pfam" id="PF02518">
    <property type="entry name" value="HATPase_c"/>
    <property type="match status" value="1"/>
</dbReference>
<protein>
    <recommendedName>
        <fullName evidence="2">histidine kinase</fullName>
        <ecNumber evidence="2">2.7.13.3</ecNumber>
    </recommendedName>
</protein>
<dbReference type="NCBIfam" id="TIGR00229">
    <property type="entry name" value="sensory_box"/>
    <property type="match status" value="2"/>
</dbReference>
<dbReference type="EC" id="2.7.13.3" evidence="2"/>
<dbReference type="SUPFAM" id="SSF55785">
    <property type="entry name" value="PYP-like sensor domain (PAS domain)"/>
    <property type="match status" value="3"/>
</dbReference>
<feature type="domain" description="Histidine kinase" evidence="9">
    <location>
        <begin position="441"/>
        <end position="658"/>
    </location>
</feature>
<dbReference type="InterPro" id="IPR003661">
    <property type="entry name" value="HisK_dim/P_dom"/>
</dbReference>
<dbReference type="Pfam" id="PF08447">
    <property type="entry name" value="PAS_3"/>
    <property type="match status" value="1"/>
</dbReference>
<dbReference type="SMART" id="SM00086">
    <property type="entry name" value="PAC"/>
    <property type="match status" value="3"/>
</dbReference>
<keyword evidence="5" id="KW-0418">Kinase</keyword>
<keyword evidence="7" id="KW-0472">Membrane</keyword>
<evidence type="ECO:0000256" key="5">
    <source>
        <dbReference type="ARBA" id="ARBA00022777"/>
    </source>
</evidence>
<dbReference type="PANTHER" id="PTHR45453">
    <property type="entry name" value="PHOSPHATE REGULON SENSOR PROTEIN PHOR"/>
    <property type="match status" value="1"/>
</dbReference>
<evidence type="ECO:0000256" key="3">
    <source>
        <dbReference type="ARBA" id="ARBA00022553"/>
    </source>
</evidence>
<dbReference type="Pfam" id="PF00512">
    <property type="entry name" value="HisKA"/>
    <property type="match status" value="1"/>
</dbReference>
<dbReference type="InterPro" id="IPR013655">
    <property type="entry name" value="PAS_fold_3"/>
</dbReference>
<keyword evidence="3" id="KW-0597">Phosphoprotein</keyword>
<evidence type="ECO:0000256" key="7">
    <source>
        <dbReference type="ARBA" id="ARBA00023136"/>
    </source>
</evidence>
<dbReference type="GO" id="GO:0016036">
    <property type="term" value="P:cellular response to phosphate starvation"/>
    <property type="evidence" value="ECO:0007669"/>
    <property type="project" value="TreeGrafter"/>
</dbReference>
<gene>
    <name evidence="12" type="ORF">SAMN04488024_101565</name>
</gene>
<evidence type="ECO:0000256" key="4">
    <source>
        <dbReference type="ARBA" id="ARBA00022679"/>
    </source>
</evidence>
<dbReference type="InterPro" id="IPR036097">
    <property type="entry name" value="HisK_dim/P_sf"/>
</dbReference>
<evidence type="ECO:0000259" key="11">
    <source>
        <dbReference type="PROSITE" id="PS50113"/>
    </source>
</evidence>
<feature type="domain" description="PAC" evidence="11">
    <location>
        <begin position="385"/>
        <end position="437"/>
    </location>
</feature>
<dbReference type="SMART" id="SM00091">
    <property type="entry name" value="PAS"/>
    <property type="match status" value="3"/>
</dbReference>
<dbReference type="STRING" id="390242.SAMN04488024_101565"/>
<dbReference type="AlphaFoldDB" id="A0A1G6JUV3"/>
<dbReference type="Gene3D" id="3.30.450.20">
    <property type="entry name" value="PAS domain"/>
    <property type="match status" value="3"/>
</dbReference>
<dbReference type="InterPro" id="IPR003594">
    <property type="entry name" value="HATPase_dom"/>
</dbReference>
<dbReference type="InterPro" id="IPR005467">
    <property type="entry name" value="His_kinase_dom"/>
</dbReference>
<dbReference type="PROSITE" id="PS50109">
    <property type="entry name" value="HIS_KIN"/>
    <property type="match status" value="1"/>
</dbReference>
<dbReference type="CDD" id="cd00130">
    <property type="entry name" value="PAS"/>
    <property type="match status" value="2"/>
</dbReference>
<dbReference type="GO" id="GO:0005886">
    <property type="term" value="C:plasma membrane"/>
    <property type="evidence" value="ECO:0007669"/>
    <property type="project" value="TreeGrafter"/>
</dbReference>
<dbReference type="PRINTS" id="PR00344">
    <property type="entry name" value="BCTRLSENSOR"/>
</dbReference>
<dbReference type="InterPro" id="IPR004358">
    <property type="entry name" value="Sig_transdc_His_kin-like_C"/>
</dbReference>
<dbReference type="InterPro" id="IPR035965">
    <property type="entry name" value="PAS-like_dom_sf"/>
</dbReference>
<dbReference type="PANTHER" id="PTHR45453:SF1">
    <property type="entry name" value="PHOSPHATE REGULON SENSOR PROTEIN PHOR"/>
    <property type="match status" value="1"/>
</dbReference>
<feature type="domain" description="PAC" evidence="11">
    <location>
        <begin position="255"/>
        <end position="308"/>
    </location>
</feature>
<dbReference type="GO" id="GO:0000155">
    <property type="term" value="F:phosphorelay sensor kinase activity"/>
    <property type="evidence" value="ECO:0007669"/>
    <property type="project" value="InterPro"/>
</dbReference>
<evidence type="ECO:0000313" key="12">
    <source>
        <dbReference type="EMBL" id="SDC22559.1"/>
    </source>
</evidence>
<dbReference type="CDD" id="cd00082">
    <property type="entry name" value="HisKA"/>
    <property type="match status" value="1"/>
</dbReference>
<name>A0A1G6JUV3_9SPHI</name>
<evidence type="ECO:0000256" key="6">
    <source>
        <dbReference type="ARBA" id="ARBA00023012"/>
    </source>
</evidence>
<evidence type="ECO:0000313" key="13">
    <source>
        <dbReference type="Proteomes" id="UP000199455"/>
    </source>
</evidence>
<proteinExistence type="predicted"/>
<dbReference type="InterPro" id="IPR000700">
    <property type="entry name" value="PAS-assoc_C"/>
</dbReference>
<dbReference type="InterPro" id="IPR013656">
    <property type="entry name" value="PAS_4"/>
</dbReference>
<dbReference type="InterPro" id="IPR050351">
    <property type="entry name" value="BphY/WalK/GraS-like"/>
</dbReference>
<comment type="catalytic activity">
    <reaction evidence="1">
        <text>ATP + protein L-histidine = ADP + protein N-phospho-L-histidine.</text>
        <dbReference type="EC" id="2.7.13.3"/>
    </reaction>
</comment>
<dbReference type="Pfam" id="PF08448">
    <property type="entry name" value="PAS_4"/>
    <property type="match status" value="1"/>
</dbReference>
<keyword evidence="6" id="KW-0902">Two-component regulatory system</keyword>
<evidence type="ECO:0000259" key="10">
    <source>
        <dbReference type="PROSITE" id="PS50112"/>
    </source>
</evidence>
<dbReference type="PROSITE" id="PS50112">
    <property type="entry name" value="PAS"/>
    <property type="match status" value="1"/>
</dbReference>
<evidence type="ECO:0000256" key="8">
    <source>
        <dbReference type="SAM" id="Coils"/>
    </source>
</evidence>
<accession>A0A1G6JUV3</accession>
<dbReference type="Gene3D" id="1.10.287.130">
    <property type="match status" value="1"/>
</dbReference>
<dbReference type="SUPFAM" id="SSF47384">
    <property type="entry name" value="Homodimeric domain of signal transducing histidine kinase"/>
    <property type="match status" value="1"/>
</dbReference>
<dbReference type="SMART" id="SM00388">
    <property type="entry name" value="HisKA"/>
    <property type="match status" value="1"/>
</dbReference>